<accession>G0TVX6</accession>
<protein>
    <submittedName>
        <fullName evidence="1">Uncharacterized protein</fullName>
    </submittedName>
</protein>
<organism evidence="1">
    <name type="scientific">Trypanosoma vivax (strain Y486)</name>
    <dbReference type="NCBI Taxonomy" id="1055687"/>
    <lineage>
        <taxon>Eukaryota</taxon>
        <taxon>Discoba</taxon>
        <taxon>Euglenozoa</taxon>
        <taxon>Kinetoplastea</taxon>
        <taxon>Metakinetoplastina</taxon>
        <taxon>Trypanosomatida</taxon>
        <taxon>Trypanosomatidae</taxon>
        <taxon>Trypanosoma</taxon>
        <taxon>Duttonella</taxon>
    </lineage>
</organism>
<proteinExistence type="predicted"/>
<evidence type="ECO:0000313" key="1">
    <source>
        <dbReference type="EMBL" id="CCC48092.1"/>
    </source>
</evidence>
<name>G0TVX6_TRYVY</name>
<dbReference type="AlphaFoldDB" id="G0TVX6"/>
<dbReference type="EMBL" id="HE573021">
    <property type="protein sequence ID" value="CCC48092.1"/>
    <property type="molecule type" value="Genomic_DNA"/>
</dbReference>
<sequence length="270" mass="30543">MNSYEILMDNPTGLKLKRHREDDEQPQKFCSAYFCCGGWRALLVLRRPVTAEAIEEKHFPGLTFFFLPQVIGMQNGRLLLSIESSSSLCDRVHMNLQWKPCRTHGPFRCSCHVFEQIARSVFQLEWELMQHHRQLEVVMDDEPQHGDVPSFHINTTGRIALLNLCGLPIPTRQYGPFPLCSVDNRASIKRAVEVGFRGSEGIVNNEPKCVLCRVVTEVICNICRSALCRNCSARCAYCSNTMCTTCAVSSADAYEEGTTLYCFQCCPAFV</sequence>
<reference evidence="1" key="1">
    <citation type="journal article" date="2012" name="Proc. Natl. Acad. Sci. U.S.A.">
        <title>Antigenic diversity is generated by distinct evolutionary mechanisms in African trypanosome species.</title>
        <authorList>
            <person name="Jackson A.P."/>
            <person name="Berry A."/>
            <person name="Aslett M."/>
            <person name="Allison H.C."/>
            <person name="Burton P."/>
            <person name="Vavrova-Anderson J."/>
            <person name="Brown R."/>
            <person name="Browne H."/>
            <person name="Corton N."/>
            <person name="Hauser H."/>
            <person name="Gamble J."/>
            <person name="Gilderthorp R."/>
            <person name="Marcello L."/>
            <person name="McQuillan J."/>
            <person name="Otto T.D."/>
            <person name="Quail M.A."/>
            <person name="Sanders M.J."/>
            <person name="van Tonder A."/>
            <person name="Ginger M.L."/>
            <person name="Field M.C."/>
            <person name="Barry J.D."/>
            <person name="Hertz-Fowler C."/>
            <person name="Berriman M."/>
        </authorList>
    </citation>
    <scope>NUCLEOTIDE SEQUENCE</scope>
    <source>
        <strain evidence="1">Y486</strain>
    </source>
</reference>
<dbReference type="VEuPathDB" id="TriTrypDB:TvY486_0502930"/>
<gene>
    <name evidence="1" type="ORF">TVY486_0502930</name>
</gene>